<evidence type="ECO:0000313" key="3">
    <source>
        <dbReference type="Proteomes" id="UP000034098"/>
    </source>
</evidence>
<proteinExistence type="predicted"/>
<reference evidence="2 3" key="1">
    <citation type="submission" date="2015-02" db="EMBL/GenBank/DDBJ databases">
        <title>Draft genome sequences of ten Microbacterium spp. with emphasis on heavy metal contaminated environments.</title>
        <authorList>
            <person name="Corretto E."/>
        </authorList>
    </citation>
    <scope>NUCLEOTIDE SEQUENCE [LARGE SCALE GENOMIC DNA]</scope>
    <source>
        <strain evidence="2 3">DSM 8608</strain>
    </source>
</reference>
<keyword evidence="3" id="KW-1185">Reference proteome</keyword>
<protein>
    <recommendedName>
        <fullName evidence="1">Lipocalin-like domain-containing protein</fullName>
    </recommendedName>
</protein>
<comment type="caution">
    <text evidence="2">The sequence shown here is derived from an EMBL/GenBank/DDBJ whole genome shotgun (WGS) entry which is preliminary data.</text>
</comment>
<dbReference type="PATRIC" id="fig|69370.6.peg.2328"/>
<dbReference type="Proteomes" id="UP000034098">
    <property type="component" value="Unassembled WGS sequence"/>
</dbReference>
<accession>A0A0M2HDG1</accession>
<evidence type="ECO:0000313" key="2">
    <source>
        <dbReference type="EMBL" id="KJL42276.1"/>
    </source>
</evidence>
<dbReference type="InterPro" id="IPR024311">
    <property type="entry name" value="Lipocalin-like"/>
</dbReference>
<name>A0A0M2HDG1_MICTR</name>
<dbReference type="EMBL" id="JYJA01000035">
    <property type="protein sequence ID" value="KJL42276.1"/>
    <property type="molecule type" value="Genomic_DNA"/>
</dbReference>
<dbReference type="AlphaFoldDB" id="A0A0M2HDG1"/>
<feature type="domain" description="Lipocalin-like" evidence="1">
    <location>
        <begin position="9"/>
        <end position="146"/>
    </location>
</feature>
<dbReference type="Pfam" id="PF13924">
    <property type="entry name" value="Lipocalin_5"/>
    <property type="match status" value="1"/>
</dbReference>
<sequence length="149" mass="16105">MTLSMADLVGAWRLVSVIEVFEDGERRPEFGPNADGYLSYSPNGIVSAVLGSMDRPASSSSDALAASDGELVRMARPFIAYAGPFTVQPDSDTVIHHVDVALFTNWQTGDQIRQVLVEKDQLILSASPRTGADGRTFHSELTWGRIPGP</sequence>
<gene>
    <name evidence="2" type="ORF">RS82_02292</name>
</gene>
<organism evidence="2 3">
    <name type="scientific">Microbacterium trichothecenolyticum</name>
    <name type="common">Aureobacterium trichothecenolyticum</name>
    <dbReference type="NCBI Taxonomy" id="69370"/>
    <lineage>
        <taxon>Bacteria</taxon>
        <taxon>Bacillati</taxon>
        <taxon>Actinomycetota</taxon>
        <taxon>Actinomycetes</taxon>
        <taxon>Micrococcales</taxon>
        <taxon>Microbacteriaceae</taxon>
        <taxon>Microbacterium</taxon>
    </lineage>
</organism>
<evidence type="ECO:0000259" key="1">
    <source>
        <dbReference type="Pfam" id="PF13924"/>
    </source>
</evidence>